<name>A0A1Q3D748_CEPFO</name>
<gene>
    <name evidence="2" type="ORF">CFOL_v3_31556</name>
</gene>
<keyword evidence="3" id="KW-1185">Reference proteome</keyword>
<keyword evidence="1" id="KW-0472">Membrane</keyword>
<proteinExistence type="predicted"/>
<organism evidence="2 3">
    <name type="scientific">Cephalotus follicularis</name>
    <name type="common">Albany pitcher plant</name>
    <dbReference type="NCBI Taxonomy" id="3775"/>
    <lineage>
        <taxon>Eukaryota</taxon>
        <taxon>Viridiplantae</taxon>
        <taxon>Streptophyta</taxon>
        <taxon>Embryophyta</taxon>
        <taxon>Tracheophyta</taxon>
        <taxon>Spermatophyta</taxon>
        <taxon>Magnoliopsida</taxon>
        <taxon>eudicotyledons</taxon>
        <taxon>Gunneridae</taxon>
        <taxon>Pentapetalae</taxon>
        <taxon>rosids</taxon>
        <taxon>fabids</taxon>
        <taxon>Oxalidales</taxon>
        <taxon>Cephalotaceae</taxon>
        <taxon>Cephalotus</taxon>
    </lineage>
</organism>
<protein>
    <submittedName>
        <fullName evidence="2">Uncharacterized protein</fullName>
    </submittedName>
</protein>
<feature type="transmembrane region" description="Helical" evidence="1">
    <location>
        <begin position="77"/>
        <end position="98"/>
    </location>
</feature>
<feature type="transmembrane region" description="Helical" evidence="1">
    <location>
        <begin position="105"/>
        <end position="127"/>
    </location>
</feature>
<keyword evidence="1" id="KW-0812">Transmembrane</keyword>
<dbReference type="InParanoid" id="A0A1Q3D748"/>
<feature type="transmembrane region" description="Helical" evidence="1">
    <location>
        <begin position="51"/>
        <end position="71"/>
    </location>
</feature>
<evidence type="ECO:0000313" key="2">
    <source>
        <dbReference type="EMBL" id="GAV88133.1"/>
    </source>
</evidence>
<evidence type="ECO:0000313" key="3">
    <source>
        <dbReference type="Proteomes" id="UP000187406"/>
    </source>
</evidence>
<dbReference type="AlphaFoldDB" id="A0A1Q3D748"/>
<accession>A0A1Q3D748</accession>
<feature type="transmembrane region" description="Helical" evidence="1">
    <location>
        <begin position="147"/>
        <end position="165"/>
    </location>
</feature>
<dbReference type="Proteomes" id="UP000187406">
    <property type="component" value="Unassembled WGS sequence"/>
</dbReference>
<dbReference type="EMBL" id="BDDD01004695">
    <property type="protein sequence ID" value="GAV88133.1"/>
    <property type="molecule type" value="Genomic_DNA"/>
</dbReference>
<comment type="caution">
    <text evidence="2">The sequence shown here is derived from an EMBL/GenBank/DDBJ whole genome shotgun (WGS) entry which is preliminary data.</text>
</comment>
<keyword evidence="1" id="KW-1133">Transmembrane helix</keyword>
<reference evidence="3" key="1">
    <citation type="submission" date="2016-04" db="EMBL/GenBank/DDBJ databases">
        <title>Cephalotus genome sequencing.</title>
        <authorList>
            <person name="Fukushima K."/>
            <person name="Hasebe M."/>
            <person name="Fang X."/>
        </authorList>
    </citation>
    <scope>NUCLEOTIDE SEQUENCE [LARGE SCALE GENOMIC DNA]</scope>
    <source>
        <strain evidence="3">cv. St1</strain>
    </source>
</reference>
<sequence length="200" mass="23020">MCFTFFFFALFTLLVITTSIPLFSISLFILLIVLFIHLVFTVDFDPLCSVLLVFLNLLPFTDSLFALFPILLSLYLIYSMLGTLFRFLSIMAMHLLILTSSFSHIFVLLGPALFFFILAFFFFLLLVPHISNGYSIHLRVKVLSPQSYNFICSFGAFPILCFLVMRMPDLVKQPDANTHQKTYLYSMLYLEPFGSLVPPR</sequence>
<evidence type="ECO:0000256" key="1">
    <source>
        <dbReference type="SAM" id="Phobius"/>
    </source>
</evidence>